<evidence type="ECO:0000256" key="5">
    <source>
        <dbReference type="ARBA" id="ARBA00023136"/>
    </source>
</evidence>
<name>A0A1M7FPV8_9FIRM</name>
<dbReference type="EMBL" id="FRCP01000006">
    <property type="protein sequence ID" value="SHM06121.1"/>
    <property type="molecule type" value="Genomic_DNA"/>
</dbReference>
<dbReference type="Proteomes" id="UP000184038">
    <property type="component" value="Unassembled WGS sequence"/>
</dbReference>
<reference evidence="7 8" key="1">
    <citation type="submission" date="2016-11" db="EMBL/GenBank/DDBJ databases">
        <authorList>
            <person name="Jaros S."/>
            <person name="Januszkiewicz K."/>
            <person name="Wedrychowicz H."/>
        </authorList>
    </citation>
    <scope>NUCLEOTIDE SEQUENCE [LARGE SCALE GENOMIC DNA]</scope>
    <source>
        <strain evidence="7 8">DSM 15930</strain>
    </source>
</reference>
<evidence type="ECO:0000256" key="4">
    <source>
        <dbReference type="ARBA" id="ARBA00022989"/>
    </source>
</evidence>
<keyword evidence="8" id="KW-1185">Reference proteome</keyword>
<dbReference type="OrthoDB" id="9792579at2"/>
<organism evidence="7 8">
    <name type="scientific">Anaerosporobacter mobilis DSM 15930</name>
    <dbReference type="NCBI Taxonomy" id="1120996"/>
    <lineage>
        <taxon>Bacteria</taxon>
        <taxon>Bacillati</taxon>
        <taxon>Bacillota</taxon>
        <taxon>Clostridia</taxon>
        <taxon>Lachnospirales</taxon>
        <taxon>Lachnospiraceae</taxon>
        <taxon>Anaerosporobacter</taxon>
    </lineage>
</organism>
<gene>
    <name evidence="7" type="ORF">SAMN02746066_00581</name>
</gene>
<dbReference type="InterPro" id="IPR001851">
    <property type="entry name" value="ABC_transp_permease"/>
</dbReference>
<evidence type="ECO:0000313" key="8">
    <source>
        <dbReference type="Proteomes" id="UP000184038"/>
    </source>
</evidence>
<feature type="transmembrane region" description="Helical" evidence="6">
    <location>
        <begin position="230"/>
        <end position="248"/>
    </location>
</feature>
<evidence type="ECO:0000256" key="3">
    <source>
        <dbReference type="ARBA" id="ARBA00022692"/>
    </source>
</evidence>
<dbReference type="PANTHER" id="PTHR43370">
    <property type="entry name" value="SUGAR ABC TRANSPORTER INTEGRAL MEMBRANE PROTEIN-RELATED"/>
    <property type="match status" value="1"/>
</dbReference>
<evidence type="ECO:0000256" key="2">
    <source>
        <dbReference type="ARBA" id="ARBA00022475"/>
    </source>
</evidence>
<dbReference type="STRING" id="1120996.SAMN02746066_00581"/>
<dbReference type="RefSeq" id="WP_073282630.1">
    <property type="nucleotide sequence ID" value="NZ_FRCP01000006.1"/>
</dbReference>
<keyword evidence="4 6" id="KW-1133">Transmembrane helix</keyword>
<proteinExistence type="predicted"/>
<feature type="transmembrane region" description="Helical" evidence="6">
    <location>
        <begin position="65"/>
        <end position="86"/>
    </location>
</feature>
<dbReference type="PANTHER" id="PTHR43370:SF1">
    <property type="entry name" value="GUANOSINE ABC TRANSPORTER PERMEASE PROTEIN NUPQ"/>
    <property type="match status" value="1"/>
</dbReference>
<dbReference type="GO" id="GO:0022857">
    <property type="term" value="F:transmembrane transporter activity"/>
    <property type="evidence" value="ECO:0007669"/>
    <property type="project" value="InterPro"/>
</dbReference>
<evidence type="ECO:0000313" key="7">
    <source>
        <dbReference type="EMBL" id="SHM06121.1"/>
    </source>
</evidence>
<dbReference type="Pfam" id="PF02653">
    <property type="entry name" value="BPD_transp_2"/>
    <property type="match status" value="1"/>
</dbReference>
<keyword evidence="7" id="KW-0813">Transport</keyword>
<sequence>MDELIKNLGLILNTTLMYTPPLLFAALGSVFSERSGVVNIGIEGMMTIGAFAGVVGTLLTSNPWLGFLIAGLAGGIFGLLHAFATITCKADQTISGTAINFLAPGFAIFLCRVLYDSTETHSVDLAHKMPRFLKGLFQGTEGIFRKGGFLDNVFNTYATAYLAFILVAVVWFVFYKTKFGLRIRAVGEHPKAADTLGINVIRIRYICVILSGVLAGFGGASVTLATVSQFRPSVITGQGFIAIAAVIFGKFKPQGAMLACILFGFCNGVKVFVGSGSAVSPHLISMIPYVVTIIVLILFVGKSHVPAANGKPYEKAR</sequence>
<evidence type="ECO:0000256" key="6">
    <source>
        <dbReference type="SAM" id="Phobius"/>
    </source>
</evidence>
<keyword evidence="7" id="KW-0762">Sugar transport</keyword>
<dbReference type="GO" id="GO:0005886">
    <property type="term" value="C:plasma membrane"/>
    <property type="evidence" value="ECO:0007669"/>
    <property type="project" value="UniProtKB-SubCell"/>
</dbReference>
<feature type="transmembrane region" description="Helical" evidence="6">
    <location>
        <begin position="98"/>
        <end position="115"/>
    </location>
</feature>
<feature type="transmembrane region" description="Helical" evidence="6">
    <location>
        <begin position="205"/>
        <end position="224"/>
    </location>
</feature>
<feature type="transmembrane region" description="Helical" evidence="6">
    <location>
        <begin position="255"/>
        <end position="273"/>
    </location>
</feature>
<protein>
    <submittedName>
        <fullName evidence="7">Simple sugar transport system permease protein</fullName>
    </submittedName>
</protein>
<keyword evidence="2" id="KW-1003">Cell membrane</keyword>
<feature type="transmembrane region" description="Helical" evidence="6">
    <location>
        <begin position="279"/>
        <end position="301"/>
    </location>
</feature>
<keyword evidence="5 6" id="KW-0472">Membrane</keyword>
<feature type="transmembrane region" description="Helical" evidence="6">
    <location>
        <begin position="38"/>
        <end position="59"/>
    </location>
</feature>
<keyword evidence="3 6" id="KW-0812">Transmembrane</keyword>
<comment type="subcellular location">
    <subcellularLocation>
        <location evidence="1">Cell membrane</location>
        <topology evidence="1">Multi-pass membrane protein</topology>
    </subcellularLocation>
</comment>
<feature type="transmembrane region" description="Helical" evidence="6">
    <location>
        <begin position="12"/>
        <end position="31"/>
    </location>
</feature>
<dbReference type="CDD" id="cd06580">
    <property type="entry name" value="TM_PBP1_transp_TpRbsC_like"/>
    <property type="match status" value="1"/>
</dbReference>
<dbReference type="AlphaFoldDB" id="A0A1M7FPV8"/>
<evidence type="ECO:0000256" key="1">
    <source>
        <dbReference type="ARBA" id="ARBA00004651"/>
    </source>
</evidence>
<accession>A0A1M7FPV8</accession>
<feature type="transmembrane region" description="Helical" evidence="6">
    <location>
        <begin position="154"/>
        <end position="174"/>
    </location>
</feature>